<evidence type="ECO:0000313" key="2">
    <source>
        <dbReference type="Proteomes" id="UP001608902"/>
    </source>
</evidence>
<name>A0ABD6EMX6_9BILA</name>
<reference evidence="1 2" key="1">
    <citation type="submission" date="2024-08" db="EMBL/GenBank/DDBJ databases">
        <title>Gnathostoma spinigerum genome.</title>
        <authorList>
            <person name="Gonzalez-Bertolin B."/>
            <person name="Monzon S."/>
            <person name="Zaballos A."/>
            <person name="Jimenez P."/>
            <person name="Dekumyoy P."/>
            <person name="Varona S."/>
            <person name="Cuesta I."/>
            <person name="Sumanam S."/>
            <person name="Adisakwattana P."/>
            <person name="Gasser R.B."/>
            <person name="Hernandez-Gonzalez A."/>
            <person name="Young N.D."/>
            <person name="Perteguer M.J."/>
        </authorList>
    </citation>
    <scope>NUCLEOTIDE SEQUENCE [LARGE SCALE GENOMIC DNA]</scope>
    <source>
        <strain evidence="1">AL3</strain>
        <tissue evidence="1">Liver</tissue>
    </source>
</reference>
<comment type="caution">
    <text evidence="1">The sequence shown here is derived from an EMBL/GenBank/DDBJ whole genome shotgun (WGS) entry which is preliminary data.</text>
</comment>
<keyword evidence="2" id="KW-1185">Reference proteome</keyword>
<organism evidence="1 2">
    <name type="scientific">Gnathostoma spinigerum</name>
    <dbReference type="NCBI Taxonomy" id="75299"/>
    <lineage>
        <taxon>Eukaryota</taxon>
        <taxon>Metazoa</taxon>
        <taxon>Ecdysozoa</taxon>
        <taxon>Nematoda</taxon>
        <taxon>Chromadorea</taxon>
        <taxon>Rhabditida</taxon>
        <taxon>Spirurina</taxon>
        <taxon>Gnathostomatomorpha</taxon>
        <taxon>Gnathostomatoidea</taxon>
        <taxon>Gnathostomatidae</taxon>
        <taxon>Gnathostoma</taxon>
    </lineage>
</organism>
<proteinExistence type="predicted"/>
<protein>
    <submittedName>
        <fullName evidence="1">Uncharacterized protein</fullName>
    </submittedName>
</protein>
<dbReference type="AlphaFoldDB" id="A0ABD6EMX6"/>
<gene>
    <name evidence="1" type="ORF">AB6A40_008038</name>
</gene>
<sequence length="81" mass="8847">MLEQYFCHGDAPILLGCYINDDEDLAIGEDKIGDHMVYRCFKLGIAVIYEEYVCGYPGANPCTTEPVVGSSTGPASLKDPR</sequence>
<dbReference type="EMBL" id="JBGFUD010007004">
    <property type="protein sequence ID" value="MFH4981329.1"/>
    <property type="molecule type" value="Genomic_DNA"/>
</dbReference>
<dbReference type="Proteomes" id="UP001608902">
    <property type="component" value="Unassembled WGS sequence"/>
</dbReference>
<accession>A0ABD6EMX6</accession>
<evidence type="ECO:0000313" key="1">
    <source>
        <dbReference type="EMBL" id="MFH4981329.1"/>
    </source>
</evidence>